<dbReference type="PANTHER" id="PTHR11370:SF4">
    <property type="entry name" value="DNA-REPAIR PROTEIN XRCC1 N-TERMINAL DOMAIN-CONTAINING PROTEIN"/>
    <property type="match status" value="1"/>
</dbReference>
<feature type="region of interest" description="Disordered" evidence="1">
    <location>
        <begin position="337"/>
        <end position="452"/>
    </location>
</feature>
<feature type="compositionally biased region" description="Polar residues" evidence="1">
    <location>
        <begin position="365"/>
        <end position="388"/>
    </location>
</feature>
<protein>
    <submittedName>
        <fullName evidence="2">Uncharacterized protein</fullName>
    </submittedName>
</protein>
<comment type="caution">
    <text evidence="2">The sequence shown here is derived from an EMBL/GenBank/DDBJ whole genome shotgun (WGS) entry which is preliminary data.</text>
</comment>
<dbReference type="OrthoDB" id="25840at2759"/>
<proteinExistence type="predicted"/>
<keyword evidence="3" id="KW-1185">Reference proteome</keyword>
<dbReference type="GO" id="GO:0000012">
    <property type="term" value="P:single strand break repair"/>
    <property type="evidence" value="ECO:0007669"/>
    <property type="project" value="InterPro"/>
</dbReference>
<sequence>MAPVPFKCVLSFTSQDPKHNAQNLLKQNTGGPTGKRWLCEKGLKSGEMEAEIQLEEPVTISHVDIGAYGCFSVNVEVGKSTWARNRGYETLIPGANFMTMQECRMWKSLEKVRMFNQKDFDLSTRNGSWDRVKVTCRQPFNKSAQFGLSFIMIKADSVKTSEQCVEAEPMSAKSPKYNTLKTLNGINSPPWKSGHQKQMKLLLSGLDSPKAEKEEHVKNRLLKIAGSAETGSENVASLSRTAKLVMSAVGKQTIYAPRGPRSNDEMVSTPKRRRVEQTFEQELEIFFEGLDMSTIDMDKVTFAELRHKLEKQKQRKLSKEEKKLFLARGSKFIEKVFQDRENHKQISNKTPKEKDHKATEGTVPKSPTSTGIKCAKSGSTPKLGNNISGAIKTPKQAKVNASHPVNKNSKDAVQKSPNGTPKPQKPLGKSPQGAQKSQKPLGKSIQGTPKSQ</sequence>
<reference evidence="2" key="1">
    <citation type="submission" date="2022-03" db="EMBL/GenBank/DDBJ databases">
        <authorList>
            <person name="Martin C."/>
        </authorList>
    </citation>
    <scope>NUCLEOTIDE SEQUENCE</scope>
</reference>
<dbReference type="AlphaFoldDB" id="A0A8J1XM69"/>
<dbReference type="Gene3D" id="2.60.120.260">
    <property type="entry name" value="Galactose-binding domain-like"/>
    <property type="match status" value="1"/>
</dbReference>
<evidence type="ECO:0000313" key="2">
    <source>
        <dbReference type="EMBL" id="CAH1802441.1"/>
    </source>
</evidence>
<evidence type="ECO:0000313" key="3">
    <source>
        <dbReference type="Proteomes" id="UP000749559"/>
    </source>
</evidence>
<dbReference type="FunFam" id="2.60.120.260:FF:000025">
    <property type="entry name" value="DNA repair protein XRCC1 isoform X1"/>
    <property type="match status" value="1"/>
</dbReference>
<gene>
    <name evidence="2" type="ORF">OFUS_LOCUS26119</name>
</gene>
<dbReference type="Pfam" id="PF01834">
    <property type="entry name" value="XRCC1_N"/>
    <property type="match status" value="1"/>
</dbReference>
<dbReference type="SUPFAM" id="SSF49785">
    <property type="entry name" value="Galactose-binding domain-like"/>
    <property type="match status" value="1"/>
</dbReference>
<name>A0A8J1XM69_OWEFU</name>
<dbReference type="InterPro" id="IPR002706">
    <property type="entry name" value="Xrcc1_N"/>
</dbReference>
<dbReference type="PANTHER" id="PTHR11370">
    <property type="entry name" value="DNA-REPAIR PROTEIN XRCC1"/>
    <property type="match status" value="1"/>
</dbReference>
<dbReference type="Proteomes" id="UP000749559">
    <property type="component" value="Unassembled WGS sequence"/>
</dbReference>
<feature type="non-terminal residue" evidence="2">
    <location>
        <position position="1"/>
    </location>
</feature>
<dbReference type="InterPro" id="IPR008979">
    <property type="entry name" value="Galactose-bd-like_sf"/>
</dbReference>
<dbReference type="EMBL" id="CAIIXF020000012">
    <property type="protein sequence ID" value="CAH1802441.1"/>
    <property type="molecule type" value="Genomic_DNA"/>
</dbReference>
<accession>A0A8J1XM69</accession>
<organism evidence="2 3">
    <name type="scientific">Owenia fusiformis</name>
    <name type="common">Polychaete worm</name>
    <dbReference type="NCBI Taxonomy" id="6347"/>
    <lineage>
        <taxon>Eukaryota</taxon>
        <taxon>Metazoa</taxon>
        <taxon>Spiralia</taxon>
        <taxon>Lophotrochozoa</taxon>
        <taxon>Annelida</taxon>
        <taxon>Polychaeta</taxon>
        <taxon>Sedentaria</taxon>
        <taxon>Canalipalpata</taxon>
        <taxon>Sabellida</taxon>
        <taxon>Oweniida</taxon>
        <taxon>Oweniidae</taxon>
        <taxon>Owenia</taxon>
    </lineage>
</organism>
<dbReference type="GO" id="GO:0006284">
    <property type="term" value="P:base-excision repair"/>
    <property type="evidence" value="ECO:0007669"/>
    <property type="project" value="TreeGrafter"/>
</dbReference>
<evidence type="ECO:0000256" key="1">
    <source>
        <dbReference type="SAM" id="MobiDB-lite"/>
    </source>
</evidence>
<dbReference type="GO" id="GO:0003684">
    <property type="term" value="F:damaged DNA binding"/>
    <property type="evidence" value="ECO:0007669"/>
    <property type="project" value="InterPro"/>
</dbReference>
<dbReference type="GO" id="GO:0005634">
    <property type="term" value="C:nucleus"/>
    <property type="evidence" value="ECO:0007669"/>
    <property type="project" value="InterPro"/>
</dbReference>
<feature type="compositionally biased region" description="Basic and acidic residues" evidence="1">
    <location>
        <begin position="337"/>
        <end position="359"/>
    </location>
</feature>